<evidence type="ECO:0000256" key="5">
    <source>
        <dbReference type="ARBA" id="ARBA00022692"/>
    </source>
</evidence>
<proteinExistence type="inferred from homology"/>
<dbReference type="Gene3D" id="2.40.170.20">
    <property type="entry name" value="TonB-dependent receptor, beta-barrel domain"/>
    <property type="match status" value="1"/>
</dbReference>
<organism evidence="13 14">
    <name type="scientific">Rubrivirga marina</name>
    <dbReference type="NCBI Taxonomy" id="1196024"/>
    <lineage>
        <taxon>Bacteria</taxon>
        <taxon>Pseudomonadati</taxon>
        <taxon>Rhodothermota</taxon>
        <taxon>Rhodothermia</taxon>
        <taxon>Rhodothermales</taxon>
        <taxon>Rubricoccaceae</taxon>
        <taxon>Rubrivirga</taxon>
    </lineage>
</organism>
<evidence type="ECO:0000256" key="9">
    <source>
        <dbReference type="ARBA" id="ARBA00023136"/>
    </source>
</evidence>
<dbReference type="Pfam" id="PF07715">
    <property type="entry name" value="Plug"/>
    <property type="match status" value="1"/>
</dbReference>
<evidence type="ECO:0000256" key="3">
    <source>
        <dbReference type="ARBA" id="ARBA00022452"/>
    </source>
</evidence>
<evidence type="ECO:0000256" key="2">
    <source>
        <dbReference type="ARBA" id="ARBA00022448"/>
    </source>
</evidence>
<keyword evidence="14" id="KW-1185">Reference proteome</keyword>
<evidence type="ECO:0000256" key="8">
    <source>
        <dbReference type="ARBA" id="ARBA00023077"/>
    </source>
</evidence>
<evidence type="ECO:0000256" key="4">
    <source>
        <dbReference type="ARBA" id="ARBA00022496"/>
    </source>
</evidence>
<keyword evidence="2 11" id="KW-0813">Transport</keyword>
<dbReference type="Gene3D" id="2.170.130.10">
    <property type="entry name" value="TonB-dependent receptor, plug domain"/>
    <property type="match status" value="1"/>
</dbReference>
<keyword evidence="4" id="KW-0410">Iron transport</keyword>
<feature type="domain" description="TonB-dependent receptor plug" evidence="12">
    <location>
        <begin position="119"/>
        <end position="224"/>
    </location>
</feature>
<dbReference type="GO" id="GO:0009279">
    <property type="term" value="C:cell outer membrane"/>
    <property type="evidence" value="ECO:0007669"/>
    <property type="project" value="UniProtKB-SubCell"/>
</dbReference>
<keyword evidence="5 11" id="KW-0812">Transmembrane</keyword>
<dbReference type="PROSITE" id="PS52016">
    <property type="entry name" value="TONB_DEPENDENT_REC_3"/>
    <property type="match status" value="1"/>
</dbReference>
<dbReference type="AlphaFoldDB" id="A0A271J547"/>
<dbReference type="InterPro" id="IPR036942">
    <property type="entry name" value="Beta-barrel_TonB_sf"/>
</dbReference>
<dbReference type="Pfam" id="PF13715">
    <property type="entry name" value="CarbopepD_reg_2"/>
    <property type="match status" value="1"/>
</dbReference>
<dbReference type="Proteomes" id="UP000216339">
    <property type="component" value="Unassembled WGS sequence"/>
</dbReference>
<evidence type="ECO:0000256" key="6">
    <source>
        <dbReference type="ARBA" id="ARBA00023004"/>
    </source>
</evidence>
<accession>A0A271J547</accession>
<keyword evidence="7" id="KW-0406">Ion transport</keyword>
<sequence>MLALLAGAASAQSTGRLVGTVTEAGTARPLADVNVALVGSDRGAVTDADGRFDLDVPVGTVTLRASSVGYSDADETLTVRAGETTRVVLVLVSTDADLGEVVVEGRLTNLVGVANAASSGLVGQAQIAVRPLLRVGEVLETVPGAIVTQHSGSGKANQFFLRGFNLDHGTDFAASVDGVPMNLPTHAHGQGYLDLNFLIPELVETVAFEKGPQNAAAGDFATAGRAEIRLVRRLDAGLAEAEAGSDDFVAALVADSWRLGRGDLLVALRGQYTDGPWVQPENGTLASGVLKYSTGSTRNGLEVTAMGYHNDWTATDQIARRAVPGLVTRFGTLDATNGGTTGRYTLAGTWRRSTDAGQRTRATAYAAAYHLNLFSNFTYFLDDPDQGDQFEQADRRAYAGADVAHSWRMGGIGRASETTVGADLRHDQIFGVGLFRTSARERVGTVRDDEVAQTRGGAYVSNETRWTEWLRTTLGLRGDVYAFDVTSDREVNSGGETAFIASPKVGLALGPWAETEVYLNAGLGFHSNDARGTVIAVDPATGEAVDPVDPLVRTRGAEVGARTAAVDGLQSTVALWALELESELVFVGDAGGTEPSDASRHVGVEWTNFYRATDWLQLALDVALTRSRYTAGESDGDRIENSIGRVVTGGVYAGRPDGWIASLQVRHLGPRPLTADGAFQAEASTLVNARVGTTLGPVAVALDVLNLLDSDAADVSYLYTSRLPGEPAAGVEDVHFHPVLPRSARLSAALRF</sequence>
<dbReference type="EMBL" id="MQWD01000001">
    <property type="protein sequence ID" value="PAP78632.1"/>
    <property type="molecule type" value="Genomic_DNA"/>
</dbReference>
<dbReference type="InterPro" id="IPR012910">
    <property type="entry name" value="Plug_dom"/>
</dbReference>
<dbReference type="InterPro" id="IPR039426">
    <property type="entry name" value="TonB-dep_rcpt-like"/>
</dbReference>
<evidence type="ECO:0000259" key="12">
    <source>
        <dbReference type="Pfam" id="PF07715"/>
    </source>
</evidence>
<dbReference type="InterPro" id="IPR008969">
    <property type="entry name" value="CarboxyPept-like_regulatory"/>
</dbReference>
<dbReference type="SUPFAM" id="SSF49464">
    <property type="entry name" value="Carboxypeptidase regulatory domain-like"/>
    <property type="match status" value="1"/>
</dbReference>
<protein>
    <recommendedName>
        <fullName evidence="12">TonB-dependent receptor plug domain-containing protein</fullName>
    </recommendedName>
</protein>
<keyword evidence="9 11" id="KW-0472">Membrane</keyword>
<evidence type="ECO:0000256" key="11">
    <source>
        <dbReference type="PROSITE-ProRule" id="PRU01360"/>
    </source>
</evidence>
<evidence type="ECO:0000313" key="13">
    <source>
        <dbReference type="EMBL" id="PAP78632.1"/>
    </source>
</evidence>
<comment type="subcellular location">
    <subcellularLocation>
        <location evidence="1 11">Cell outer membrane</location>
        <topology evidence="1 11">Multi-pass membrane protein</topology>
    </subcellularLocation>
</comment>
<dbReference type="GO" id="GO:0006826">
    <property type="term" value="P:iron ion transport"/>
    <property type="evidence" value="ECO:0007669"/>
    <property type="project" value="UniProtKB-KW"/>
</dbReference>
<dbReference type="PANTHER" id="PTHR32552">
    <property type="entry name" value="FERRICHROME IRON RECEPTOR-RELATED"/>
    <property type="match status" value="1"/>
</dbReference>
<gene>
    <name evidence="13" type="ORF">BSZ37_03090</name>
</gene>
<keyword evidence="3 11" id="KW-1134">Transmembrane beta strand</keyword>
<evidence type="ECO:0000313" key="14">
    <source>
        <dbReference type="Proteomes" id="UP000216339"/>
    </source>
</evidence>
<evidence type="ECO:0000256" key="7">
    <source>
        <dbReference type="ARBA" id="ARBA00023065"/>
    </source>
</evidence>
<dbReference type="PANTHER" id="PTHR32552:SF81">
    <property type="entry name" value="TONB-DEPENDENT OUTER MEMBRANE RECEPTOR"/>
    <property type="match status" value="1"/>
</dbReference>
<keyword evidence="10 11" id="KW-0998">Cell outer membrane</keyword>
<dbReference type="Gene3D" id="2.60.40.1120">
    <property type="entry name" value="Carboxypeptidase-like, regulatory domain"/>
    <property type="match status" value="1"/>
</dbReference>
<dbReference type="InterPro" id="IPR037066">
    <property type="entry name" value="Plug_dom_sf"/>
</dbReference>
<evidence type="ECO:0000256" key="1">
    <source>
        <dbReference type="ARBA" id="ARBA00004571"/>
    </source>
</evidence>
<dbReference type="SUPFAM" id="SSF56935">
    <property type="entry name" value="Porins"/>
    <property type="match status" value="1"/>
</dbReference>
<name>A0A271J547_9BACT</name>
<comment type="similarity">
    <text evidence="11">Belongs to the TonB-dependent receptor family.</text>
</comment>
<comment type="caution">
    <text evidence="13">The sequence shown here is derived from an EMBL/GenBank/DDBJ whole genome shotgun (WGS) entry which is preliminary data.</text>
</comment>
<keyword evidence="6" id="KW-0408">Iron</keyword>
<reference evidence="13 14" key="1">
    <citation type="submission" date="2016-11" db="EMBL/GenBank/DDBJ databases">
        <title>Study of marine rhodopsin-containing bacteria.</title>
        <authorList>
            <person name="Yoshizawa S."/>
            <person name="Kumagai Y."/>
            <person name="Kogure K."/>
        </authorList>
    </citation>
    <scope>NUCLEOTIDE SEQUENCE [LARGE SCALE GENOMIC DNA]</scope>
    <source>
        <strain evidence="13 14">SAORIC-28</strain>
    </source>
</reference>
<evidence type="ECO:0000256" key="10">
    <source>
        <dbReference type="ARBA" id="ARBA00023237"/>
    </source>
</evidence>
<keyword evidence="8" id="KW-0798">TonB box</keyword>